<protein>
    <submittedName>
        <fullName evidence="1">Uncharacterized protein</fullName>
    </submittedName>
</protein>
<proteinExistence type="predicted"/>
<feature type="non-terminal residue" evidence="1">
    <location>
        <position position="80"/>
    </location>
</feature>
<organism evidence="1 2">
    <name type="scientific">Lichenicoccus roseus</name>
    <dbReference type="NCBI Taxonomy" id="2683649"/>
    <lineage>
        <taxon>Bacteria</taxon>
        <taxon>Pseudomonadati</taxon>
        <taxon>Pseudomonadota</taxon>
        <taxon>Alphaproteobacteria</taxon>
        <taxon>Acetobacterales</taxon>
        <taxon>Acetobacteraceae</taxon>
        <taxon>Lichenicoccus</taxon>
    </lineage>
</organism>
<dbReference type="EMBL" id="VCDI01000011">
    <property type="protein sequence ID" value="TLU70776.1"/>
    <property type="molecule type" value="Genomic_DNA"/>
</dbReference>
<comment type="caution">
    <text evidence="1">The sequence shown here is derived from an EMBL/GenBank/DDBJ whole genome shotgun (WGS) entry which is preliminary data.</text>
</comment>
<sequence length="80" mass="8802">MTSAAAADAVAQEIAEPEEAFCLPDTDWLQHRLTISGPVQDLTRFRTGAAGAGTIPWQIDFEQLQEDWFHRLMGGASRSL</sequence>
<gene>
    <name evidence="1" type="ORF">FE263_20675</name>
</gene>
<dbReference type="Proteomes" id="UP000305654">
    <property type="component" value="Unassembled WGS sequence"/>
</dbReference>
<evidence type="ECO:0000313" key="1">
    <source>
        <dbReference type="EMBL" id="TLU70776.1"/>
    </source>
</evidence>
<accession>A0A5R9J5Y9</accession>
<evidence type="ECO:0000313" key="2">
    <source>
        <dbReference type="Proteomes" id="UP000305654"/>
    </source>
</evidence>
<keyword evidence="2" id="KW-1185">Reference proteome</keyword>
<dbReference type="AlphaFoldDB" id="A0A5R9J5Y9"/>
<name>A0A5R9J5Y9_9PROT</name>
<reference evidence="1 2" key="1">
    <citation type="submission" date="2019-05" db="EMBL/GenBank/DDBJ databases">
        <authorList>
            <person name="Pankratov T."/>
            <person name="Grouzdev D."/>
        </authorList>
    </citation>
    <scope>NUCLEOTIDE SEQUENCE [LARGE SCALE GENOMIC DNA]</scope>
    <source>
        <strain evidence="1 2">KEBCLARHB70R</strain>
    </source>
</reference>